<organism evidence="19">
    <name type="scientific">Cyanothece sp. (strain PCC 7425 / ATCC 29141)</name>
    <dbReference type="NCBI Taxonomy" id="395961"/>
    <lineage>
        <taxon>Bacteria</taxon>
        <taxon>Bacillati</taxon>
        <taxon>Cyanobacteriota</taxon>
        <taxon>Cyanophyceae</taxon>
        <taxon>Gomontiellales</taxon>
        <taxon>Cyanothecaceae</taxon>
        <taxon>Cyanothece</taxon>
    </lineage>
</organism>
<keyword evidence="5 14" id="KW-0812">Transmembrane</keyword>
<dbReference type="GO" id="GO:0006508">
    <property type="term" value="P:proteolysis"/>
    <property type="evidence" value="ECO:0007669"/>
    <property type="project" value="UniProtKB-KW"/>
</dbReference>
<comment type="similarity">
    <text evidence="2 14">Belongs to the peptidase M50B family.</text>
</comment>
<dbReference type="PANTHER" id="PTHR39188:SF3">
    <property type="entry name" value="STAGE IV SPORULATION PROTEIN FB"/>
    <property type="match status" value="1"/>
</dbReference>
<dbReference type="InterPro" id="IPR046342">
    <property type="entry name" value="CBS_dom_sf"/>
</dbReference>
<keyword evidence="9 14" id="KW-0862">Zinc</keyword>
<dbReference type="GO" id="GO:0005886">
    <property type="term" value="C:plasma membrane"/>
    <property type="evidence" value="ECO:0007669"/>
    <property type="project" value="UniProtKB-SubCell"/>
</dbReference>
<proteinExistence type="inferred from homology"/>
<evidence type="ECO:0000259" key="18">
    <source>
        <dbReference type="PROSITE" id="PS51371"/>
    </source>
</evidence>
<keyword evidence="3 14" id="KW-1003">Cell membrane</keyword>
<dbReference type="PANTHER" id="PTHR39188">
    <property type="entry name" value="MEMBRANE-ASSOCIATED ZINC METALLOPROTEASE M50B"/>
    <property type="match status" value="1"/>
</dbReference>
<feature type="transmembrane region" description="Helical" evidence="14">
    <location>
        <begin position="77"/>
        <end position="95"/>
    </location>
</feature>
<evidence type="ECO:0000256" key="13">
    <source>
        <dbReference type="ARBA" id="ARBA00023136"/>
    </source>
</evidence>
<keyword evidence="8 14" id="KW-0378">Hydrolase</keyword>
<dbReference type="Pfam" id="PF02163">
    <property type="entry name" value="Peptidase_M50"/>
    <property type="match status" value="2"/>
</dbReference>
<dbReference type="InterPro" id="IPR016483">
    <property type="entry name" value="UCP006404_Pept_M50_CBS"/>
</dbReference>
<feature type="binding site" evidence="16">
    <location>
        <position position="162"/>
    </location>
    <ligand>
        <name>Zn(2+)</name>
        <dbReference type="ChEBI" id="CHEBI:29105"/>
        <note>catalytic</note>
    </ligand>
</feature>
<keyword evidence="12 17" id="KW-0129">CBS domain</keyword>
<evidence type="ECO:0000256" key="17">
    <source>
        <dbReference type="PROSITE-ProRule" id="PRU00703"/>
    </source>
</evidence>
<protein>
    <recommendedName>
        <fullName evidence="14">Zinc metalloprotease</fullName>
    </recommendedName>
</protein>
<feature type="binding site" evidence="16">
    <location>
        <position position="70"/>
    </location>
    <ligand>
        <name>Zn(2+)</name>
        <dbReference type="ChEBI" id="CHEBI:29105"/>
        <note>catalytic</note>
    </ligand>
</feature>
<evidence type="ECO:0000256" key="6">
    <source>
        <dbReference type="ARBA" id="ARBA00022723"/>
    </source>
</evidence>
<comment type="subcellular location">
    <subcellularLocation>
        <location evidence="1 14">Cell membrane</location>
        <topology evidence="1 14">Multi-pass membrane protein</topology>
    </subcellularLocation>
</comment>
<gene>
    <name evidence="19" type="ordered locus">Cyan7425_1337</name>
</gene>
<evidence type="ECO:0000256" key="4">
    <source>
        <dbReference type="ARBA" id="ARBA00022670"/>
    </source>
</evidence>
<evidence type="ECO:0000256" key="1">
    <source>
        <dbReference type="ARBA" id="ARBA00004651"/>
    </source>
</evidence>
<evidence type="ECO:0000256" key="3">
    <source>
        <dbReference type="ARBA" id="ARBA00022475"/>
    </source>
</evidence>
<dbReference type="Gene3D" id="3.10.580.10">
    <property type="entry name" value="CBS-domain"/>
    <property type="match status" value="1"/>
</dbReference>
<feature type="domain" description="CBS" evidence="18">
    <location>
        <begin position="312"/>
        <end position="370"/>
    </location>
</feature>
<feature type="binding site" evidence="16">
    <location>
        <position position="66"/>
    </location>
    <ligand>
        <name>Zn(2+)</name>
        <dbReference type="ChEBI" id="CHEBI:29105"/>
        <note>catalytic</note>
    </ligand>
</feature>
<evidence type="ECO:0000256" key="7">
    <source>
        <dbReference type="ARBA" id="ARBA00022737"/>
    </source>
</evidence>
<keyword evidence="4 14" id="KW-0645">Protease</keyword>
<name>B8HNI2_CYAP4</name>
<feature type="transmembrane region" description="Helical" evidence="14">
    <location>
        <begin position="7"/>
        <end position="31"/>
    </location>
</feature>
<dbReference type="EMBL" id="CP001344">
    <property type="protein sequence ID" value="ACL43713.1"/>
    <property type="molecule type" value="Genomic_DNA"/>
</dbReference>
<dbReference type="PIRSF" id="PIRSF006404">
    <property type="entry name" value="UCP006404_Pept_M50_CBS"/>
    <property type="match status" value="1"/>
</dbReference>
<keyword evidence="11 14" id="KW-0482">Metalloprotease</keyword>
<dbReference type="GO" id="GO:0008237">
    <property type="term" value="F:metallopeptidase activity"/>
    <property type="evidence" value="ECO:0007669"/>
    <property type="project" value="UniProtKB-UniRule"/>
</dbReference>
<feature type="active site" evidence="15">
    <location>
        <position position="67"/>
    </location>
</feature>
<evidence type="ECO:0000256" key="9">
    <source>
        <dbReference type="ARBA" id="ARBA00022833"/>
    </source>
</evidence>
<feature type="transmembrane region" description="Helical" evidence="14">
    <location>
        <begin position="194"/>
        <end position="221"/>
    </location>
</feature>
<evidence type="ECO:0000256" key="16">
    <source>
        <dbReference type="PIRSR" id="PIRSR006404-2"/>
    </source>
</evidence>
<dbReference type="STRING" id="395961.Cyan7425_1337"/>
<keyword evidence="13 14" id="KW-0472">Membrane</keyword>
<dbReference type="CDD" id="cd04639">
    <property type="entry name" value="CBS_pair_peptidase_M50"/>
    <property type="match status" value="1"/>
</dbReference>
<feature type="transmembrane region" description="Helical" evidence="14">
    <location>
        <begin position="43"/>
        <end position="65"/>
    </location>
</feature>
<keyword evidence="6 14" id="KW-0479">Metal-binding</keyword>
<feature type="transmembrane region" description="Helical" evidence="14">
    <location>
        <begin position="107"/>
        <end position="126"/>
    </location>
</feature>
<evidence type="ECO:0000256" key="14">
    <source>
        <dbReference type="PIRNR" id="PIRNR006404"/>
    </source>
</evidence>
<evidence type="ECO:0000256" key="11">
    <source>
        <dbReference type="ARBA" id="ARBA00023049"/>
    </source>
</evidence>
<keyword evidence="10 14" id="KW-1133">Transmembrane helix</keyword>
<reference evidence="19" key="1">
    <citation type="submission" date="2009-01" db="EMBL/GenBank/DDBJ databases">
        <title>Complete sequence of chromosome Cyanothece sp. PCC 7425.</title>
        <authorList>
            <consortium name="US DOE Joint Genome Institute"/>
            <person name="Lucas S."/>
            <person name="Copeland A."/>
            <person name="Lapidus A."/>
            <person name="Glavina del Rio T."/>
            <person name="Dalin E."/>
            <person name="Tice H."/>
            <person name="Bruce D."/>
            <person name="Goodwin L."/>
            <person name="Pitluck S."/>
            <person name="Sims D."/>
            <person name="Meineke L."/>
            <person name="Brettin T."/>
            <person name="Detter J.C."/>
            <person name="Han C."/>
            <person name="Larimer F."/>
            <person name="Land M."/>
            <person name="Hauser L."/>
            <person name="Kyrpides N."/>
            <person name="Ovchinnikova G."/>
            <person name="Liberton M."/>
            <person name="Stoeckel J."/>
            <person name="Banerjee A."/>
            <person name="Singh A."/>
            <person name="Page L."/>
            <person name="Sato H."/>
            <person name="Zhao L."/>
            <person name="Sherman L."/>
            <person name="Pakrasi H."/>
            <person name="Richardson P."/>
        </authorList>
    </citation>
    <scope>NUCLEOTIDE SEQUENCE</scope>
    <source>
        <strain evidence="19">PCC 7425</strain>
    </source>
</reference>
<dbReference type="PROSITE" id="PS51371">
    <property type="entry name" value="CBS"/>
    <property type="match status" value="1"/>
</dbReference>
<dbReference type="Pfam" id="PF00571">
    <property type="entry name" value="CBS"/>
    <property type="match status" value="1"/>
</dbReference>
<dbReference type="HOGENOM" id="CLU_037123_1_2_3"/>
<comment type="cofactor">
    <cofactor evidence="14 16">
        <name>Zn(2+)</name>
        <dbReference type="ChEBI" id="CHEBI:29105"/>
    </cofactor>
    <text evidence="14 16">Binds 1 zinc ion per subunit.</text>
</comment>
<dbReference type="KEGG" id="cyn:Cyan7425_1337"/>
<keyword evidence="7" id="KW-0677">Repeat</keyword>
<evidence type="ECO:0000256" key="10">
    <source>
        <dbReference type="ARBA" id="ARBA00022989"/>
    </source>
</evidence>
<accession>B8HNI2</accession>
<dbReference type="AlphaFoldDB" id="B8HNI2"/>
<dbReference type="SMART" id="SM00116">
    <property type="entry name" value="CBS"/>
    <property type="match status" value="1"/>
</dbReference>
<dbReference type="InterPro" id="IPR000644">
    <property type="entry name" value="CBS_dom"/>
</dbReference>
<evidence type="ECO:0000256" key="15">
    <source>
        <dbReference type="PIRSR" id="PIRSR006404-1"/>
    </source>
</evidence>
<evidence type="ECO:0000256" key="8">
    <source>
        <dbReference type="ARBA" id="ARBA00022801"/>
    </source>
</evidence>
<dbReference type="SUPFAM" id="SSF54631">
    <property type="entry name" value="CBS-domain pair"/>
    <property type="match status" value="1"/>
</dbReference>
<dbReference type="CDD" id="cd06164">
    <property type="entry name" value="S2P-M50_SpoIVFB_CBS"/>
    <property type="match status" value="1"/>
</dbReference>
<dbReference type="InterPro" id="IPR008915">
    <property type="entry name" value="Peptidase_M50"/>
</dbReference>
<dbReference type="eggNOG" id="COG1994">
    <property type="taxonomic scope" value="Bacteria"/>
</dbReference>
<evidence type="ECO:0000256" key="5">
    <source>
        <dbReference type="ARBA" id="ARBA00022692"/>
    </source>
</evidence>
<evidence type="ECO:0000256" key="12">
    <source>
        <dbReference type="ARBA" id="ARBA00023122"/>
    </source>
</evidence>
<evidence type="ECO:0000313" key="19">
    <source>
        <dbReference type="EMBL" id="ACL43713.1"/>
    </source>
</evidence>
<dbReference type="OrthoDB" id="166377at2"/>
<sequence length="412" mass="44689">MKPGWRVGSIFGIPLFIDASWFFVIALFTFLNGTEWQNTHPEWGIGLAWTAGLAISLLLFGSVLLHELGHSLVARSQGIEVKSITLFLFGGVAAIEEESRTPGQAFQVAIAGPLVSIALFVLLNLLAVSLNQTSPVTILAGDLAQINLVLAIFNLLPGLPLDGGQILKAAVWKATGNRFKGVHWAARVGQTLGWLAIILGVTALLLLGSSNGLWLALLGWFGVRNAGLYDRFTDLQENLAALNAEDAMSHDFRVIDANISLREFADRYLLSETRAGCYFAASEGRYRGLIQPEDLNRVERSQWETQTVLNLVHPLNAIPTVSQTTSLTEVISLLEQDQLARITVLSPAGAVAGVIDRGDIVRAVAQKMNLPYSETDIRRIKEEGTYPPGFQLPAIAQTLLRDQSAAGEVSVK</sequence>
<dbReference type="GO" id="GO:0046872">
    <property type="term" value="F:metal ion binding"/>
    <property type="evidence" value="ECO:0007669"/>
    <property type="project" value="UniProtKB-UniRule"/>
</dbReference>
<evidence type="ECO:0000256" key="2">
    <source>
        <dbReference type="ARBA" id="ARBA00007931"/>
    </source>
</evidence>